<name>A0A382F3Z2_9ZZZZ</name>
<organism evidence="3">
    <name type="scientific">marine metagenome</name>
    <dbReference type="NCBI Taxonomy" id="408172"/>
    <lineage>
        <taxon>unclassified sequences</taxon>
        <taxon>metagenomes</taxon>
        <taxon>ecological metagenomes</taxon>
    </lineage>
</organism>
<dbReference type="Pfam" id="PF07075">
    <property type="entry name" value="NamZ_N"/>
    <property type="match status" value="1"/>
</dbReference>
<dbReference type="InterPro" id="IPR048502">
    <property type="entry name" value="NamZ_N"/>
</dbReference>
<dbReference type="PANTHER" id="PTHR42915:SF1">
    <property type="entry name" value="PEPTIDOGLYCAN BETA-N-ACETYLMURAMIDASE NAMZ"/>
    <property type="match status" value="1"/>
</dbReference>
<dbReference type="PANTHER" id="PTHR42915">
    <property type="entry name" value="HYPOTHETICAL 460 KDA PROTEIN IN FEUA-SIGW INTERGENIC REGION [PRECURSOR]"/>
    <property type="match status" value="1"/>
</dbReference>
<evidence type="ECO:0000313" key="3">
    <source>
        <dbReference type="EMBL" id="SVB56923.1"/>
    </source>
</evidence>
<reference evidence="3" key="1">
    <citation type="submission" date="2018-05" db="EMBL/GenBank/DDBJ databases">
        <authorList>
            <person name="Lanie J.A."/>
            <person name="Ng W.-L."/>
            <person name="Kazmierczak K.M."/>
            <person name="Andrzejewski T.M."/>
            <person name="Davidsen T.M."/>
            <person name="Wayne K.J."/>
            <person name="Tettelin H."/>
            <person name="Glass J.I."/>
            <person name="Rusch D."/>
            <person name="Podicherti R."/>
            <person name="Tsui H.-C.T."/>
            <person name="Winkler M.E."/>
        </authorList>
    </citation>
    <scope>NUCLEOTIDE SEQUENCE</scope>
</reference>
<feature type="domain" description="Peptidoglycan beta-N-acetylmuramidase NamZ C-terminal" evidence="2">
    <location>
        <begin position="194"/>
        <end position="352"/>
    </location>
</feature>
<dbReference type="Gene3D" id="3.90.1150.140">
    <property type="match status" value="1"/>
</dbReference>
<dbReference type="InterPro" id="IPR048503">
    <property type="entry name" value="NamZ_C"/>
</dbReference>
<proteinExistence type="predicted"/>
<dbReference type="Pfam" id="PF20732">
    <property type="entry name" value="NamZ_C"/>
    <property type="match status" value="1"/>
</dbReference>
<gene>
    <name evidence="3" type="ORF">METZ01_LOCUS209777</name>
</gene>
<dbReference type="Gene3D" id="3.40.50.12170">
    <property type="entry name" value="Uncharacterised protein PF07075, DUF1343"/>
    <property type="match status" value="1"/>
</dbReference>
<evidence type="ECO:0008006" key="4">
    <source>
        <dbReference type="Google" id="ProtNLM"/>
    </source>
</evidence>
<feature type="domain" description="Peptidoglycan beta-N-acetylmuramidase NamZ N-terminal" evidence="1">
    <location>
        <begin position="2"/>
        <end position="189"/>
    </location>
</feature>
<evidence type="ECO:0000259" key="2">
    <source>
        <dbReference type="Pfam" id="PF20732"/>
    </source>
</evidence>
<evidence type="ECO:0000259" key="1">
    <source>
        <dbReference type="Pfam" id="PF07075"/>
    </source>
</evidence>
<dbReference type="PIRSF" id="PIRSF016719">
    <property type="entry name" value="UCP016719"/>
    <property type="match status" value="1"/>
</dbReference>
<dbReference type="EMBL" id="UINC01047534">
    <property type="protein sequence ID" value="SVB56923.1"/>
    <property type="molecule type" value="Genomic_DNA"/>
</dbReference>
<protein>
    <recommendedName>
        <fullName evidence="4">DUF1343 domain-containing protein</fullName>
    </recommendedName>
</protein>
<sequence>LLMEFPDVKVLSLLTLEYGIWGLDDKRAKLIGKNEIEPMHSAKIIDLFNRYVYPPDWLLNEIDLILVDFQDTGIRYSTFIATMSKVFESASDKNIPVILLDRPNPIRGDIIDGPVPRTEFQSFEGYHLFPIRHGLTLGEAAIMINEMGWVKDSKRINLTVIPMANWNRQSWFDETKLKWQNPIPFLRDLNTLLAYAGMDLFRGTNMNVGFGTDSPYLTVGAPWLVTSFLLEKLNDMGLRGVSFKEVKYRPRGSVYYNRVPEYDGKSCSGIQLTITDRNEFDPLATATTMMFLIHRLHPKEFRWKEDGYIDKLFGTDLLRITAAQGKPADHLPSQWAKDVYKFSEFRHPFLIYE</sequence>
<feature type="non-terminal residue" evidence="3">
    <location>
        <position position="1"/>
    </location>
</feature>
<dbReference type="GO" id="GO:0033922">
    <property type="term" value="F:peptidoglycan beta-N-acetylmuramidase activity"/>
    <property type="evidence" value="ECO:0007669"/>
    <property type="project" value="InterPro"/>
</dbReference>
<dbReference type="AlphaFoldDB" id="A0A382F3Z2"/>
<dbReference type="InterPro" id="IPR008302">
    <property type="entry name" value="NamZ"/>
</dbReference>
<accession>A0A382F3Z2</accession>